<keyword evidence="7" id="KW-0805">Transcription regulation</keyword>
<keyword evidence="8" id="KW-0472">Membrane</keyword>
<dbReference type="EMBL" id="JBHTBY010000008">
    <property type="protein sequence ID" value="MFC7321207.1"/>
    <property type="molecule type" value="Genomic_DNA"/>
</dbReference>
<evidence type="ECO:0000256" key="11">
    <source>
        <dbReference type="ARBA" id="ARBA00040752"/>
    </source>
</evidence>
<dbReference type="InterPro" id="IPR004474">
    <property type="entry name" value="LytR_CpsA_psr"/>
</dbReference>
<evidence type="ECO:0000256" key="9">
    <source>
        <dbReference type="ARBA" id="ARBA00023163"/>
    </source>
</evidence>
<keyword evidence="6" id="KW-1133">Transmembrane helix</keyword>
<comment type="function">
    <text evidence="10">Involved in SarA attenuation. Affects resistance to oxacillin and teicoplanin, as well as the synthesis of virulence factors.</text>
</comment>
<comment type="subcellular location">
    <subcellularLocation>
        <location evidence="1">Cell membrane</location>
        <topology evidence="1">Single-pass type II membrane protein</topology>
    </subcellularLocation>
</comment>
<evidence type="ECO:0000256" key="2">
    <source>
        <dbReference type="ARBA" id="ARBA00006068"/>
    </source>
</evidence>
<accession>A0ABW2K657</accession>
<keyword evidence="4" id="KW-0812">Transmembrane</keyword>
<evidence type="ECO:0000256" key="1">
    <source>
        <dbReference type="ARBA" id="ARBA00004401"/>
    </source>
</evidence>
<evidence type="ECO:0000313" key="14">
    <source>
        <dbReference type="Proteomes" id="UP001596494"/>
    </source>
</evidence>
<dbReference type="RefSeq" id="WP_289216328.1">
    <property type="nucleotide sequence ID" value="NZ_JAPVRC010000006.1"/>
</dbReference>
<dbReference type="Gene3D" id="3.40.630.190">
    <property type="entry name" value="LCP protein"/>
    <property type="match status" value="1"/>
</dbReference>
<evidence type="ECO:0000256" key="4">
    <source>
        <dbReference type="ARBA" id="ARBA00022692"/>
    </source>
</evidence>
<keyword evidence="14" id="KW-1185">Reference proteome</keyword>
<feature type="domain" description="Cell envelope-related transcriptional attenuator" evidence="12">
    <location>
        <begin position="96"/>
        <end position="242"/>
    </location>
</feature>
<dbReference type="PANTHER" id="PTHR33392:SF8">
    <property type="entry name" value="REGULATORY PROTEIN MSRR"/>
    <property type="match status" value="1"/>
</dbReference>
<evidence type="ECO:0000313" key="13">
    <source>
        <dbReference type="EMBL" id="MFC7321207.1"/>
    </source>
</evidence>
<evidence type="ECO:0000256" key="8">
    <source>
        <dbReference type="ARBA" id="ARBA00023136"/>
    </source>
</evidence>
<evidence type="ECO:0000256" key="10">
    <source>
        <dbReference type="ARBA" id="ARBA00037178"/>
    </source>
</evidence>
<keyword evidence="3" id="KW-1003">Cell membrane</keyword>
<evidence type="ECO:0000256" key="3">
    <source>
        <dbReference type="ARBA" id="ARBA00022475"/>
    </source>
</evidence>
<evidence type="ECO:0000259" key="12">
    <source>
        <dbReference type="Pfam" id="PF03816"/>
    </source>
</evidence>
<evidence type="ECO:0000256" key="5">
    <source>
        <dbReference type="ARBA" id="ARBA00022968"/>
    </source>
</evidence>
<protein>
    <recommendedName>
        <fullName evidence="11">Regulatory protein MsrR</fullName>
    </recommendedName>
</protein>
<dbReference type="NCBIfam" id="TIGR00350">
    <property type="entry name" value="lytR_cpsA_psr"/>
    <property type="match status" value="1"/>
</dbReference>
<sequence length="326" mass="36910">MTNKRSLRIRRKRKRKKRIFIAVLFLMFLTAVSYTGYEYMMGKQDSQGKVSGDDGTTALDEMSSKYKDEFNGVESQNGKTNVLLLGVDQRNDETPRSDTIMVAQYDEEGNVAKVASIMRDTYVRIPGHDYNKINAAFALGGPELMRQTIKENFGVDVEYYSIVDFNGFTQIVDTLAPSGVEVDIEKNMQYKSGDTNIDLQQGTHELDGEELLGYARYRSDSQGDFGRVQRQQEVLKLLKEEAVSFNGVMKAPRLLGSLQPYIDTNFSSGKILDLGKDLIFNPLDDIETFSLPEEGNVWNERKEYPIGLVLAHNEEESAKAIQEFLE</sequence>
<evidence type="ECO:0000256" key="7">
    <source>
        <dbReference type="ARBA" id="ARBA00023015"/>
    </source>
</evidence>
<comment type="similarity">
    <text evidence="2">Belongs to the LytR/CpsA/Psr (LCP) family.</text>
</comment>
<dbReference type="Proteomes" id="UP001596494">
    <property type="component" value="Unassembled WGS sequence"/>
</dbReference>
<keyword evidence="5" id="KW-0735">Signal-anchor</keyword>
<name>A0ABW2K657_9BACI</name>
<organism evidence="13 14">
    <name type="scientific">Halobacillus campisalis</name>
    <dbReference type="NCBI Taxonomy" id="435909"/>
    <lineage>
        <taxon>Bacteria</taxon>
        <taxon>Bacillati</taxon>
        <taxon>Bacillota</taxon>
        <taxon>Bacilli</taxon>
        <taxon>Bacillales</taxon>
        <taxon>Bacillaceae</taxon>
        <taxon>Halobacillus</taxon>
    </lineage>
</organism>
<gene>
    <name evidence="13" type="ORF">ACFQMN_09965</name>
</gene>
<reference evidence="14" key="1">
    <citation type="journal article" date="2019" name="Int. J. Syst. Evol. Microbiol.">
        <title>The Global Catalogue of Microorganisms (GCM) 10K type strain sequencing project: providing services to taxonomists for standard genome sequencing and annotation.</title>
        <authorList>
            <consortium name="The Broad Institute Genomics Platform"/>
            <consortium name="The Broad Institute Genome Sequencing Center for Infectious Disease"/>
            <person name="Wu L."/>
            <person name="Ma J."/>
        </authorList>
    </citation>
    <scope>NUCLEOTIDE SEQUENCE [LARGE SCALE GENOMIC DNA]</scope>
    <source>
        <strain evidence="14">CCUG 73951</strain>
    </source>
</reference>
<dbReference type="Pfam" id="PF03816">
    <property type="entry name" value="LytR_cpsA_psr"/>
    <property type="match status" value="1"/>
</dbReference>
<proteinExistence type="inferred from homology"/>
<dbReference type="InterPro" id="IPR050922">
    <property type="entry name" value="LytR/CpsA/Psr_CW_biosynth"/>
</dbReference>
<dbReference type="PANTHER" id="PTHR33392">
    <property type="entry name" value="POLYISOPRENYL-TEICHOIC ACID--PEPTIDOGLYCAN TEICHOIC ACID TRANSFERASE TAGU"/>
    <property type="match status" value="1"/>
</dbReference>
<keyword evidence="9" id="KW-0804">Transcription</keyword>
<comment type="caution">
    <text evidence="13">The sequence shown here is derived from an EMBL/GenBank/DDBJ whole genome shotgun (WGS) entry which is preliminary data.</text>
</comment>
<evidence type="ECO:0000256" key="6">
    <source>
        <dbReference type="ARBA" id="ARBA00022989"/>
    </source>
</evidence>